<protein>
    <recommendedName>
        <fullName evidence="1">Glycosyltransferase 2-like domain-containing protein</fullName>
    </recommendedName>
</protein>
<evidence type="ECO:0000259" key="1">
    <source>
        <dbReference type="Pfam" id="PF00535"/>
    </source>
</evidence>
<organism evidence="2 3">
    <name type="scientific">Sulfitobacter alexandrii</name>
    <dbReference type="NCBI Taxonomy" id="1917485"/>
    <lineage>
        <taxon>Bacteria</taxon>
        <taxon>Pseudomonadati</taxon>
        <taxon>Pseudomonadota</taxon>
        <taxon>Alphaproteobacteria</taxon>
        <taxon>Rhodobacterales</taxon>
        <taxon>Roseobacteraceae</taxon>
        <taxon>Sulfitobacter</taxon>
    </lineage>
</organism>
<sequence>MTLPEISTPSTGVDLLMGVRNGAAFLPGQLESIASQTFSNWRVVFSDDGSTDGTRSILDQFLQEHPGKVIVREGPQQGFSANFMQLIRDLPGTPGHVGFADQDDIWMTDKLSRGITALDDGDEGPKLYAARSFYWQPAMDQRQPSPPILKPCCFRNALIENVASGNTILLNPAAARLAREAARRTDRVFAHDWWLYLLVSGAGGRIIFDNGPPCLLYRQHGGNVIGAGNSLPQQVRRKLAVLRGAFSDRLQSNIKALDEVRDLLTDENRRILDDFAEARTASMLPRLVGLRRIRPYRQSLLGNIGFWGAASLGRI</sequence>
<dbReference type="PANTHER" id="PTHR22916:SF3">
    <property type="entry name" value="UDP-GLCNAC:BETAGAL BETA-1,3-N-ACETYLGLUCOSAMINYLTRANSFERASE-LIKE PROTEIN 1"/>
    <property type="match status" value="1"/>
</dbReference>
<dbReference type="PANTHER" id="PTHR22916">
    <property type="entry name" value="GLYCOSYLTRANSFERASE"/>
    <property type="match status" value="1"/>
</dbReference>
<dbReference type="STRING" id="1917485.BOO69_17705"/>
<dbReference type="SUPFAM" id="SSF53448">
    <property type="entry name" value="Nucleotide-diphospho-sugar transferases"/>
    <property type="match status" value="1"/>
</dbReference>
<feature type="domain" description="Glycosyltransferase 2-like" evidence="1">
    <location>
        <begin position="18"/>
        <end position="122"/>
    </location>
</feature>
<dbReference type="EMBL" id="CP018076">
    <property type="protein sequence ID" value="APE45041.1"/>
    <property type="molecule type" value="Genomic_DNA"/>
</dbReference>
<evidence type="ECO:0000313" key="2">
    <source>
        <dbReference type="EMBL" id="APE45041.1"/>
    </source>
</evidence>
<reference evidence="2 3" key="1">
    <citation type="submission" date="2016-11" db="EMBL/GenBank/DDBJ databases">
        <title>Complete genome sequence of Sulfitobacter sp. AM1-D1, a toxic bacteria associated with marine dinoflagellate Alexandrium minutum in East China Sea.</title>
        <authorList>
            <person name="Yang Q."/>
            <person name="Zhang X."/>
            <person name="Tian X."/>
        </authorList>
    </citation>
    <scope>NUCLEOTIDE SEQUENCE [LARGE SCALE GENOMIC DNA]</scope>
    <source>
        <strain evidence="2 3">AM1-D1</strain>
    </source>
</reference>
<keyword evidence="3" id="KW-1185">Reference proteome</keyword>
<dbReference type="RefSeq" id="WP_071973388.1">
    <property type="nucleotide sequence ID" value="NZ_CP018076.1"/>
</dbReference>
<accession>A0A1J0WL03</accession>
<proteinExistence type="predicted"/>
<dbReference type="AlphaFoldDB" id="A0A1J0WL03"/>
<name>A0A1J0WL03_9RHOB</name>
<dbReference type="InterPro" id="IPR029044">
    <property type="entry name" value="Nucleotide-diphossugar_trans"/>
</dbReference>
<dbReference type="InterPro" id="IPR001173">
    <property type="entry name" value="Glyco_trans_2-like"/>
</dbReference>
<dbReference type="Gene3D" id="3.90.550.10">
    <property type="entry name" value="Spore Coat Polysaccharide Biosynthesis Protein SpsA, Chain A"/>
    <property type="match status" value="1"/>
</dbReference>
<gene>
    <name evidence="2" type="ORF">BOO69_17705</name>
</gene>
<dbReference type="Pfam" id="PF00535">
    <property type="entry name" value="Glycos_transf_2"/>
    <property type="match status" value="1"/>
</dbReference>
<dbReference type="GO" id="GO:0016758">
    <property type="term" value="F:hexosyltransferase activity"/>
    <property type="evidence" value="ECO:0007669"/>
    <property type="project" value="UniProtKB-ARBA"/>
</dbReference>
<dbReference type="OrthoDB" id="9802649at2"/>
<dbReference type="Proteomes" id="UP000181897">
    <property type="component" value="Chromosome"/>
</dbReference>
<dbReference type="KEGG" id="suam:BOO69_17705"/>
<evidence type="ECO:0000313" key="3">
    <source>
        <dbReference type="Proteomes" id="UP000181897"/>
    </source>
</evidence>